<evidence type="ECO:0000256" key="1">
    <source>
        <dbReference type="SAM" id="Phobius"/>
    </source>
</evidence>
<reference evidence="2" key="2">
    <citation type="submission" date="2025-08" db="UniProtKB">
        <authorList>
            <consortium name="Ensembl"/>
        </authorList>
    </citation>
    <scope>IDENTIFICATION</scope>
</reference>
<keyword evidence="1" id="KW-0812">Transmembrane</keyword>
<keyword evidence="3" id="KW-1185">Reference proteome</keyword>
<proteinExistence type="predicted"/>
<keyword evidence="1" id="KW-1133">Transmembrane helix</keyword>
<evidence type="ECO:0000313" key="3">
    <source>
        <dbReference type="Proteomes" id="UP000007754"/>
    </source>
</evidence>
<keyword evidence="1" id="KW-0472">Membrane</keyword>
<accession>A0A674GYQ1</accession>
<dbReference type="Proteomes" id="UP000007754">
    <property type="component" value="Chromosome 4"/>
</dbReference>
<name>A0A674GYQ1_TAEGU</name>
<dbReference type="InParanoid" id="A0A674GYQ1"/>
<evidence type="ECO:0000313" key="2">
    <source>
        <dbReference type="Ensembl" id="ENSTGUP00000027613.1"/>
    </source>
</evidence>
<organism evidence="2 3">
    <name type="scientific">Taeniopygia guttata</name>
    <name type="common">Zebra finch</name>
    <name type="synonym">Poephila guttata</name>
    <dbReference type="NCBI Taxonomy" id="59729"/>
    <lineage>
        <taxon>Eukaryota</taxon>
        <taxon>Metazoa</taxon>
        <taxon>Chordata</taxon>
        <taxon>Craniata</taxon>
        <taxon>Vertebrata</taxon>
        <taxon>Euteleostomi</taxon>
        <taxon>Archelosauria</taxon>
        <taxon>Archosauria</taxon>
        <taxon>Dinosauria</taxon>
        <taxon>Saurischia</taxon>
        <taxon>Theropoda</taxon>
        <taxon>Coelurosauria</taxon>
        <taxon>Aves</taxon>
        <taxon>Neognathae</taxon>
        <taxon>Neoaves</taxon>
        <taxon>Telluraves</taxon>
        <taxon>Australaves</taxon>
        <taxon>Passeriformes</taxon>
        <taxon>Passeroidea</taxon>
        <taxon>Estrildidae</taxon>
        <taxon>Estrildinae</taxon>
        <taxon>Taeniopygia</taxon>
    </lineage>
</organism>
<reference evidence="2" key="3">
    <citation type="submission" date="2025-09" db="UniProtKB">
        <authorList>
            <consortium name="Ensembl"/>
        </authorList>
    </citation>
    <scope>IDENTIFICATION</scope>
</reference>
<feature type="transmembrane region" description="Helical" evidence="1">
    <location>
        <begin position="84"/>
        <end position="108"/>
    </location>
</feature>
<reference evidence="2 3" key="1">
    <citation type="journal article" date="2010" name="Nature">
        <title>The genome of a songbird.</title>
        <authorList>
            <person name="Warren W.C."/>
            <person name="Clayton D.F."/>
            <person name="Ellegren H."/>
            <person name="Arnold A.P."/>
            <person name="Hillier L.W."/>
            <person name="Kunstner A."/>
            <person name="Searle S."/>
            <person name="White S."/>
            <person name="Vilella A.J."/>
            <person name="Fairley S."/>
            <person name="Heger A."/>
            <person name="Kong L."/>
            <person name="Ponting C.P."/>
            <person name="Jarvis E.D."/>
            <person name="Mello C.V."/>
            <person name="Minx P."/>
            <person name="Lovell P."/>
            <person name="Velho T.A."/>
            <person name="Ferris M."/>
            <person name="Balakrishnan C.N."/>
            <person name="Sinha S."/>
            <person name="Blatti C."/>
            <person name="London S.E."/>
            <person name="Li Y."/>
            <person name="Lin Y.C."/>
            <person name="George J."/>
            <person name="Sweedler J."/>
            <person name="Southey B."/>
            <person name="Gunaratne P."/>
            <person name="Watson M."/>
            <person name="Nam K."/>
            <person name="Backstrom N."/>
            <person name="Smeds L."/>
            <person name="Nabholz B."/>
            <person name="Itoh Y."/>
            <person name="Whitney O."/>
            <person name="Pfenning A.R."/>
            <person name="Howard J."/>
            <person name="Volker M."/>
            <person name="Skinner B.M."/>
            <person name="Griffin D.K."/>
            <person name="Ye L."/>
            <person name="McLaren W.M."/>
            <person name="Flicek P."/>
            <person name="Quesada V."/>
            <person name="Velasco G."/>
            <person name="Lopez-Otin C."/>
            <person name="Puente X.S."/>
            <person name="Olender T."/>
            <person name="Lancet D."/>
            <person name="Smit A.F."/>
            <person name="Hubley R."/>
            <person name="Konkel M.K."/>
            <person name="Walker J.A."/>
            <person name="Batzer M.A."/>
            <person name="Gu W."/>
            <person name="Pollock D.D."/>
            <person name="Chen L."/>
            <person name="Cheng Z."/>
            <person name="Eichler E.E."/>
            <person name="Stapley J."/>
            <person name="Slate J."/>
            <person name="Ekblom R."/>
            <person name="Birkhead T."/>
            <person name="Burke T."/>
            <person name="Burt D."/>
            <person name="Scharff C."/>
            <person name="Adam I."/>
            <person name="Richard H."/>
            <person name="Sultan M."/>
            <person name="Soldatov A."/>
            <person name="Lehrach H."/>
            <person name="Edwards S.V."/>
            <person name="Yang S.P."/>
            <person name="Li X."/>
            <person name="Graves T."/>
            <person name="Fulton L."/>
            <person name="Nelson J."/>
            <person name="Chinwalla A."/>
            <person name="Hou S."/>
            <person name="Mardis E.R."/>
            <person name="Wilson R.K."/>
        </authorList>
    </citation>
    <scope>NUCLEOTIDE SEQUENCE [LARGE SCALE GENOMIC DNA]</scope>
</reference>
<sequence>MCFLFYVASEISGFLLSVLGMILTDTCNNLPGWKNLNLDRNAPDLVISGPSLNCLKMEDRVQKIRKAFTTWKNTPGDVWRPWDALFSALFGGFILILGESLLLSTICLSPDHHLQEQYPMAYIQDAHQHMEIRNGRLKKGQVSGFLTSCLHYSKRQRPAEQTGYCLQERGWDSFLPSSSFNHYLLPFLITLIDELWQSKPPLYFSQV</sequence>
<dbReference type="Ensembl" id="ENSTGUT00000026501.1">
    <property type="protein sequence ID" value="ENSTGUP00000027613.1"/>
    <property type="gene ID" value="ENSTGUG00000026343.1"/>
</dbReference>
<dbReference type="AlphaFoldDB" id="A0A674GYQ1"/>
<protein>
    <submittedName>
        <fullName evidence="2">Uncharacterized protein</fullName>
    </submittedName>
</protein>